<keyword evidence="2" id="KW-1185">Reference proteome</keyword>
<accession>A0ABU2HRE9</accession>
<dbReference type="NCBIfam" id="NF047331">
    <property type="entry name" value="phage_HTJ"/>
    <property type="match status" value="1"/>
</dbReference>
<evidence type="ECO:0000313" key="1">
    <source>
        <dbReference type="EMBL" id="MDS9467342.1"/>
    </source>
</evidence>
<gene>
    <name evidence="1" type="ORF">RGQ15_07110</name>
</gene>
<reference evidence="2" key="1">
    <citation type="submission" date="2023-07" db="EMBL/GenBank/DDBJ databases">
        <title>Paracoccus sp. MBLB3053 whole genome sequence.</title>
        <authorList>
            <person name="Hwang C.Y."/>
            <person name="Cho E.-S."/>
            <person name="Seo M.-J."/>
        </authorList>
    </citation>
    <scope>NUCLEOTIDE SEQUENCE [LARGE SCALE GENOMIC DNA]</scope>
    <source>
        <strain evidence="2">MBLB3053</strain>
    </source>
</reference>
<dbReference type="EMBL" id="JAVQLW010000001">
    <property type="protein sequence ID" value="MDS9467342.1"/>
    <property type="molecule type" value="Genomic_DNA"/>
</dbReference>
<dbReference type="RefSeq" id="WP_311159521.1">
    <property type="nucleotide sequence ID" value="NZ_JAVQLW010000001.1"/>
</dbReference>
<comment type="caution">
    <text evidence="1">The sequence shown here is derived from an EMBL/GenBank/DDBJ whole genome shotgun (WGS) entry which is preliminary data.</text>
</comment>
<evidence type="ECO:0000313" key="2">
    <source>
        <dbReference type="Proteomes" id="UP001269144"/>
    </source>
</evidence>
<protein>
    <submittedName>
        <fullName evidence="1">Uncharacterized protein</fullName>
    </submittedName>
</protein>
<organism evidence="1 2">
    <name type="scientific">Paracoccus aurantius</name>
    <dbReference type="NCBI Taxonomy" id="3073814"/>
    <lineage>
        <taxon>Bacteria</taxon>
        <taxon>Pseudomonadati</taxon>
        <taxon>Pseudomonadota</taxon>
        <taxon>Alphaproteobacteria</taxon>
        <taxon>Rhodobacterales</taxon>
        <taxon>Paracoccaceae</taxon>
        <taxon>Paracoccus</taxon>
    </lineage>
</organism>
<proteinExistence type="predicted"/>
<name>A0ABU2HRE9_9RHOB</name>
<sequence>MTIYTAERYQTLCMMIAKGVTSLEVNGEKVVYRSLAEMLRIKGLMEAELGLGAAQRPRQHYPAYRKE</sequence>
<dbReference type="Proteomes" id="UP001269144">
    <property type="component" value="Unassembled WGS sequence"/>
</dbReference>